<evidence type="ECO:0000313" key="7">
    <source>
        <dbReference type="EMBL" id="CAL1715455.1"/>
    </source>
</evidence>
<comment type="catalytic activity">
    <reaction evidence="4">
        <text>L-seryl-[protein] + ATP = O-phospho-L-seryl-[protein] + ADP + H(+)</text>
        <dbReference type="Rhea" id="RHEA:17989"/>
        <dbReference type="Rhea" id="RHEA-COMP:9863"/>
        <dbReference type="Rhea" id="RHEA-COMP:11604"/>
        <dbReference type="ChEBI" id="CHEBI:15378"/>
        <dbReference type="ChEBI" id="CHEBI:29999"/>
        <dbReference type="ChEBI" id="CHEBI:30616"/>
        <dbReference type="ChEBI" id="CHEBI:83421"/>
        <dbReference type="ChEBI" id="CHEBI:456216"/>
        <dbReference type="EC" id="2.7.11.1"/>
    </reaction>
</comment>
<feature type="domain" description="Protein kinase" evidence="6">
    <location>
        <begin position="62"/>
        <end position="360"/>
    </location>
</feature>
<dbReference type="Gene3D" id="3.30.200.20">
    <property type="entry name" value="Phosphorylase Kinase, domain 1"/>
    <property type="match status" value="1"/>
</dbReference>
<evidence type="ECO:0000256" key="2">
    <source>
        <dbReference type="ARBA" id="ARBA00038271"/>
    </source>
</evidence>
<evidence type="ECO:0000256" key="1">
    <source>
        <dbReference type="ARBA" id="ARBA00022553"/>
    </source>
</evidence>
<gene>
    <name evidence="7" type="ORF">GFSPODELE1_LOCUS10236</name>
</gene>
<evidence type="ECO:0000313" key="8">
    <source>
        <dbReference type="Proteomes" id="UP001497453"/>
    </source>
</evidence>
<dbReference type="InterPro" id="IPR011009">
    <property type="entry name" value="Kinase-like_dom_sf"/>
</dbReference>
<dbReference type="InterPro" id="IPR050839">
    <property type="entry name" value="Rho-assoc_Ser/Thr_Kinase"/>
</dbReference>
<dbReference type="PANTHER" id="PTHR22988">
    <property type="entry name" value="MYOTONIC DYSTROPHY S/T KINASE-RELATED"/>
    <property type="match status" value="1"/>
</dbReference>
<feature type="compositionally biased region" description="Polar residues" evidence="5">
    <location>
        <begin position="672"/>
        <end position="682"/>
    </location>
</feature>
<evidence type="ECO:0000256" key="4">
    <source>
        <dbReference type="ARBA" id="ARBA00048679"/>
    </source>
</evidence>
<dbReference type="PROSITE" id="PS00108">
    <property type="entry name" value="PROTEIN_KINASE_ST"/>
    <property type="match status" value="1"/>
</dbReference>
<organism evidence="7 8">
    <name type="scientific">Somion occarium</name>
    <dbReference type="NCBI Taxonomy" id="3059160"/>
    <lineage>
        <taxon>Eukaryota</taxon>
        <taxon>Fungi</taxon>
        <taxon>Dikarya</taxon>
        <taxon>Basidiomycota</taxon>
        <taxon>Agaricomycotina</taxon>
        <taxon>Agaricomycetes</taxon>
        <taxon>Polyporales</taxon>
        <taxon>Cerrenaceae</taxon>
        <taxon>Somion</taxon>
    </lineage>
</organism>
<proteinExistence type="inferred from homology"/>
<feature type="region of interest" description="Disordered" evidence="5">
    <location>
        <begin position="644"/>
        <end position="709"/>
    </location>
</feature>
<dbReference type="Gene3D" id="1.10.510.10">
    <property type="entry name" value="Transferase(Phosphotransferase) domain 1"/>
    <property type="match status" value="1"/>
</dbReference>
<dbReference type="EMBL" id="OZ037951">
    <property type="protein sequence ID" value="CAL1715455.1"/>
    <property type="molecule type" value="Genomic_DNA"/>
</dbReference>
<dbReference type="Pfam" id="PF00069">
    <property type="entry name" value="Pkinase"/>
    <property type="match status" value="2"/>
</dbReference>
<name>A0ABP1E673_9APHY</name>
<sequence>MSIRWSKRKDRLVDLLGYGNGTQSSEDDISLALDRILHGQSVIGKTSKTTQVDDLRFADKDLNIVGTLEYGQYGVIDVVTCKLDGRVYVRKSAEKRFALKTHDQCSPQNEREILLRALKTRTKWAPHLLCAYQTPTHLNLVMDYAEGGTLWDILESSPLDGKISEADIRWWAPQVISAIDWCHSQGFVHRDIKPHNFVLTTTARILLIDFGSAAPLLPPHADGSQQVAKIHCQVPCGTCDYISPEILQAHEEALVALEMSDLSQDKSPFDDEISGGYGRETDWWSLGGMLYEMAHGVAPFFANDIRQTYAKIMDHTRSLHFKPNIAITSSFKDLLRRLLTTAELRLGRCNIDEIKGHPFFQGTLWDNLHHQPKPTDLHLPQFTYSTPVVPEGITETPHSLSNTSDSRRFAFSALFVSSPATAASPGVTLSQATPSQSSNRSILRDKPTASFIGFSWGPMANAFDHANEQPDIGNPRLFTPRPLARTATLSPFSLVQPGSLQVTPAGKRYLFATPIRPNGYTPYGTLPRASTIRRTAPRRTVSDREAMKQLVDCVGMSARKKVLESGRKPRMLTKFNQSRSSTLKELRFDKSIMVLNETGISYKIDPGSGSTSDTTGMSLSKLDYSSTKSVSGQSLPEASYSLVMDSDSSLESDVPPSPSPSPRPGSAMSILSRRSQTPTTSYFLRVGSSHSRSADSKGLLSPTVPVDPQWESPAPSMMIEDEGVTNENLSYDVLNTFQRRHSRLMDDIGALKGRLDRVVERIHHRR</sequence>
<accession>A0ABP1E673</accession>
<protein>
    <recommendedName>
        <fullName evidence="6">Protein kinase domain-containing protein</fullName>
    </recommendedName>
</protein>
<keyword evidence="1" id="KW-0597">Phosphoprotein</keyword>
<dbReference type="InterPro" id="IPR000719">
    <property type="entry name" value="Prot_kinase_dom"/>
</dbReference>
<evidence type="ECO:0000256" key="5">
    <source>
        <dbReference type="SAM" id="MobiDB-lite"/>
    </source>
</evidence>
<dbReference type="InterPro" id="IPR008271">
    <property type="entry name" value="Ser/Thr_kinase_AS"/>
</dbReference>
<feature type="compositionally biased region" description="Low complexity" evidence="5">
    <location>
        <begin position="645"/>
        <end position="654"/>
    </location>
</feature>
<keyword evidence="8" id="KW-1185">Reference proteome</keyword>
<comment type="similarity">
    <text evidence="2">Belongs to the protein kinase superfamily. STE Ser/Thr protein kinase family. COT1 subfamily.</text>
</comment>
<comment type="catalytic activity">
    <reaction evidence="3">
        <text>L-threonyl-[protein] + ATP = O-phospho-L-threonyl-[protein] + ADP + H(+)</text>
        <dbReference type="Rhea" id="RHEA:46608"/>
        <dbReference type="Rhea" id="RHEA-COMP:11060"/>
        <dbReference type="Rhea" id="RHEA-COMP:11605"/>
        <dbReference type="ChEBI" id="CHEBI:15378"/>
        <dbReference type="ChEBI" id="CHEBI:30013"/>
        <dbReference type="ChEBI" id="CHEBI:30616"/>
        <dbReference type="ChEBI" id="CHEBI:61977"/>
        <dbReference type="ChEBI" id="CHEBI:456216"/>
        <dbReference type="EC" id="2.7.11.1"/>
    </reaction>
</comment>
<evidence type="ECO:0000256" key="3">
    <source>
        <dbReference type="ARBA" id="ARBA00047899"/>
    </source>
</evidence>
<dbReference type="Proteomes" id="UP001497453">
    <property type="component" value="Chromosome 8"/>
</dbReference>
<reference evidence="8" key="1">
    <citation type="submission" date="2024-04" db="EMBL/GenBank/DDBJ databases">
        <authorList>
            <person name="Shaw F."/>
            <person name="Minotto A."/>
        </authorList>
    </citation>
    <scope>NUCLEOTIDE SEQUENCE [LARGE SCALE GENOMIC DNA]</scope>
</reference>
<evidence type="ECO:0000259" key="6">
    <source>
        <dbReference type="PROSITE" id="PS50011"/>
    </source>
</evidence>
<dbReference type="PANTHER" id="PTHR22988:SF71">
    <property type="entry name" value="CITRON RHO-INTERACTING KINASE"/>
    <property type="match status" value="1"/>
</dbReference>
<dbReference type="SMART" id="SM00220">
    <property type="entry name" value="S_TKc"/>
    <property type="match status" value="1"/>
</dbReference>
<dbReference type="PROSITE" id="PS50011">
    <property type="entry name" value="PROTEIN_KINASE_DOM"/>
    <property type="match status" value="1"/>
</dbReference>
<dbReference type="SUPFAM" id="SSF56112">
    <property type="entry name" value="Protein kinase-like (PK-like)"/>
    <property type="match status" value="1"/>
</dbReference>